<proteinExistence type="predicted"/>
<gene>
    <name evidence="1" type="ORF">QEO92_13315</name>
</gene>
<dbReference type="EMBL" id="CP123000">
    <property type="protein sequence ID" value="WGI70941.1"/>
    <property type="molecule type" value="Genomic_DNA"/>
</dbReference>
<name>A0ABY8MAC0_9HYPH</name>
<sequence length="198" mass="22030">MAILPESFKAYQYQSGIDRICEAYRASANTMTAAMAEATRAHSEYEYGGPEDEVHDEDGILLWSVSSSLAQDEMAALQAAVVVREAFVTSAFHYWERSARTWTGLHGRRDFFPQLLAESVKKYPVSPELANLNLLNNMLKHNSGSINPDLVAARPDYFFTMFPSSKGSSPASSRLHLTHDHVEEAFETIRASGPNLAR</sequence>
<dbReference type="Proteomes" id="UP001227095">
    <property type="component" value="Chromosome"/>
</dbReference>
<organism evidence="1 2">
    <name type="scientific">Neorhizobium petrolearium</name>
    <dbReference type="NCBI Taxonomy" id="515361"/>
    <lineage>
        <taxon>Bacteria</taxon>
        <taxon>Pseudomonadati</taxon>
        <taxon>Pseudomonadota</taxon>
        <taxon>Alphaproteobacteria</taxon>
        <taxon>Hyphomicrobiales</taxon>
        <taxon>Rhizobiaceae</taxon>
        <taxon>Rhizobium/Agrobacterium group</taxon>
        <taxon>Neorhizobium</taxon>
    </lineage>
</organism>
<keyword evidence="2" id="KW-1185">Reference proteome</keyword>
<protein>
    <submittedName>
        <fullName evidence="1">Uncharacterized protein</fullName>
    </submittedName>
</protein>
<dbReference type="RefSeq" id="WP_227703362.1">
    <property type="nucleotide sequence ID" value="NZ_CP123000.1"/>
</dbReference>
<accession>A0ABY8MAC0</accession>
<reference evidence="1 2" key="1">
    <citation type="submission" date="2023-04" db="EMBL/GenBank/DDBJ databases">
        <title>Neorhizobium petrolearium OS53, complete genome.</title>
        <authorList>
            <person name="Yu T."/>
        </authorList>
    </citation>
    <scope>NUCLEOTIDE SEQUENCE [LARGE SCALE GENOMIC DNA]</scope>
    <source>
        <strain evidence="1 2">OS53</strain>
    </source>
</reference>
<evidence type="ECO:0000313" key="1">
    <source>
        <dbReference type="EMBL" id="WGI70941.1"/>
    </source>
</evidence>
<evidence type="ECO:0000313" key="2">
    <source>
        <dbReference type="Proteomes" id="UP001227095"/>
    </source>
</evidence>